<dbReference type="KEGG" id="pphe:PP2015_1209"/>
<dbReference type="Pfam" id="PF21959">
    <property type="entry name" value="DUF6923"/>
    <property type="match status" value="1"/>
</dbReference>
<dbReference type="NCBIfam" id="TIGR04456">
    <property type="entry name" value="LruC_dom"/>
    <property type="match status" value="1"/>
</dbReference>
<dbReference type="AlphaFoldDB" id="A0A0S2K0D9"/>
<evidence type="ECO:0000259" key="4">
    <source>
        <dbReference type="Pfam" id="PF21959"/>
    </source>
</evidence>
<dbReference type="EMBL" id="CP013187">
    <property type="protein sequence ID" value="ALO41725.1"/>
    <property type="molecule type" value="Genomic_DNA"/>
</dbReference>
<reference evidence="5 6" key="1">
    <citation type="submission" date="2015-11" db="EMBL/GenBank/DDBJ databases">
        <authorList>
            <person name="Zhang Y."/>
            <person name="Guo Z."/>
        </authorList>
    </citation>
    <scope>NUCLEOTIDE SEQUENCE [LARGE SCALE GENOMIC DNA]</scope>
    <source>
        <strain evidence="5 6">KCTC 12086</strain>
    </source>
</reference>
<feature type="domain" description="DUF4842" evidence="2">
    <location>
        <begin position="516"/>
        <end position="744"/>
    </location>
</feature>
<evidence type="ECO:0000313" key="6">
    <source>
        <dbReference type="Proteomes" id="UP000061457"/>
    </source>
</evidence>
<organism evidence="5 6">
    <name type="scientific">Pseudoalteromonas phenolica</name>
    <dbReference type="NCBI Taxonomy" id="161398"/>
    <lineage>
        <taxon>Bacteria</taxon>
        <taxon>Pseudomonadati</taxon>
        <taxon>Pseudomonadota</taxon>
        <taxon>Gammaproteobacteria</taxon>
        <taxon>Alteromonadales</taxon>
        <taxon>Pseudoalteromonadaceae</taxon>
        <taxon>Pseudoalteromonas</taxon>
    </lineage>
</organism>
<dbReference type="Pfam" id="PF20009">
    <property type="entry name" value="GEVED"/>
    <property type="match status" value="1"/>
</dbReference>
<feature type="domain" description="DUF6923" evidence="4">
    <location>
        <begin position="55"/>
        <end position="297"/>
    </location>
</feature>
<accession>A0A0S2K0D9</accession>
<dbReference type="InterPro" id="IPR054215">
    <property type="entry name" value="DUF6923"/>
</dbReference>
<gene>
    <name evidence="5" type="ORF">PP2015_1209</name>
</gene>
<name>A0A0S2K0D9_9GAMM</name>
<protein>
    <submittedName>
        <fullName evidence="5">Uncharacterized protein</fullName>
    </submittedName>
</protein>
<dbReference type="PATRIC" id="fig|161398.10.peg.1231"/>
<evidence type="ECO:0000259" key="3">
    <source>
        <dbReference type="Pfam" id="PF20009"/>
    </source>
</evidence>
<proteinExistence type="predicted"/>
<feature type="chain" id="PRO_5006600977" evidence="1">
    <location>
        <begin position="19"/>
        <end position="759"/>
    </location>
</feature>
<evidence type="ECO:0000313" key="5">
    <source>
        <dbReference type="EMBL" id="ALO41725.1"/>
    </source>
</evidence>
<keyword evidence="6" id="KW-1185">Reference proteome</keyword>
<dbReference type="InterPro" id="IPR045474">
    <property type="entry name" value="GEVED"/>
</dbReference>
<dbReference type="Pfam" id="PF16130">
    <property type="entry name" value="DUF4842"/>
    <property type="match status" value="1"/>
</dbReference>
<dbReference type="STRING" id="161398.PP2015_1209"/>
<feature type="domain" description="GEVED" evidence="3">
    <location>
        <begin position="393"/>
        <end position="466"/>
    </location>
</feature>
<dbReference type="InterPro" id="IPR031025">
    <property type="entry name" value="LruC_dom"/>
</dbReference>
<evidence type="ECO:0000256" key="1">
    <source>
        <dbReference type="SAM" id="SignalP"/>
    </source>
</evidence>
<dbReference type="RefSeq" id="WP_083496533.1">
    <property type="nucleotide sequence ID" value="NZ_CP013187.1"/>
</dbReference>
<feature type="signal peptide" evidence="1">
    <location>
        <begin position="1"/>
        <end position="18"/>
    </location>
</feature>
<evidence type="ECO:0000259" key="2">
    <source>
        <dbReference type="Pfam" id="PF16130"/>
    </source>
</evidence>
<dbReference type="Proteomes" id="UP000061457">
    <property type="component" value="Chromosome I"/>
</dbReference>
<sequence length="759" mass="83010">MIKKCLISAALVPLLANAAPFENCPSQAFLMQDSNAKMYGIDLASGRTNLIAGTLRLNGVEDNASVNAVGFNFKDQYLYGFRKESRQVVRIEQTIDGDSVHYDSTELNVSGLPENVHFFVGDVKVSGDTPAEGELDTRTSSYFIYNRGKGLFEVPLTDDLNAPLVAIKQPGSESWSTTIYDFAFHPITNKLYAMESDGDLFEISLEPNSTPELVTRLDIGSDSGAFGAAYFGVQDVYDEETGETKESIIFYVSNNASGNVFKVDLTNVPDDKSGYNPTTEIFTLGPKSGQNDGARCAIAKVEVTDESMDFGDAPLPYRSALDNNGARHVFDPNQDNENLIYLGNSVDGENINTSSDMTIDYSDSSDDGIILATDFAAGLTAQVIVTASQASSLYAWFDWNQDGNFSEDEKAIDKMSLSQGANSILIDVPESAANGNSWARFRVTDGQEVTLTAYGAVQGGEVEDYEFETFGSESYPGQNDWVTLAYEDRWPYLGDSDFNDLVLHYRTTKYFSSEGVTSYRIEGEILGVGASFHNGFAVRLFEKNNDSGLTHIINADQVDTQNATVLINGKTINQAVIEPNREQAIAVIASDIWDHVNIQNGCQYFRTEVNCDVNKKVTFSVNLPLVNAISPETAPGSLLDPFIFASEGHYHGDVITDGNYRGLEIHLKNQSPTEAFNLSLLDADADDASAPLESLYFQTESGIPFALAIGAPWRHPHEKVDINRAYSNFADFATSNGSTSPRWYNQVNTNMTIQVGAGQ</sequence>
<keyword evidence="1" id="KW-0732">Signal</keyword>
<dbReference type="InterPro" id="IPR032295">
    <property type="entry name" value="DUF4842"/>
</dbReference>